<keyword evidence="4 7" id="KW-0472">Membrane</keyword>
<evidence type="ECO:0000256" key="6">
    <source>
        <dbReference type="ARBA" id="ARBA00023288"/>
    </source>
</evidence>
<evidence type="ECO:0000256" key="10">
    <source>
        <dbReference type="SAM" id="SignalP"/>
    </source>
</evidence>
<dbReference type="Gene3D" id="3.10.50.40">
    <property type="match status" value="1"/>
</dbReference>
<feature type="region of interest" description="Disordered" evidence="9">
    <location>
        <begin position="299"/>
        <end position="360"/>
    </location>
</feature>
<dbReference type="GO" id="GO:0003755">
    <property type="term" value="F:peptidyl-prolyl cis-trans isomerase activity"/>
    <property type="evidence" value="ECO:0007669"/>
    <property type="project" value="UniProtKB-UniRule"/>
</dbReference>
<feature type="domain" description="PpiC" evidence="11">
    <location>
        <begin position="179"/>
        <end position="269"/>
    </location>
</feature>
<organism evidence="12 13">
    <name type="scientific">Anaerococcus tetradius</name>
    <dbReference type="NCBI Taxonomy" id="33036"/>
    <lineage>
        <taxon>Bacteria</taxon>
        <taxon>Bacillati</taxon>
        <taxon>Bacillota</taxon>
        <taxon>Tissierellia</taxon>
        <taxon>Tissierellales</taxon>
        <taxon>Peptoniphilaceae</taxon>
        <taxon>Anaerococcus</taxon>
    </lineage>
</organism>
<evidence type="ECO:0000313" key="12">
    <source>
        <dbReference type="EMBL" id="KWZ77627.1"/>
    </source>
</evidence>
<dbReference type="EC" id="5.2.1.8" evidence="7"/>
<dbReference type="PROSITE" id="PS51257">
    <property type="entry name" value="PROKAR_LIPOPROTEIN"/>
    <property type="match status" value="1"/>
</dbReference>
<accession>A0A133KDT6</accession>
<dbReference type="SUPFAM" id="SSF109998">
    <property type="entry name" value="Triger factor/SurA peptide-binding domain-like"/>
    <property type="match status" value="1"/>
</dbReference>
<evidence type="ECO:0000256" key="1">
    <source>
        <dbReference type="ARBA" id="ARBA00004193"/>
    </source>
</evidence>
<keyword evidence="7 8" id="KW-0413">Isomerase</keyword>
<keyword evidence="13" id="KW-1185">Reference proteome</keyword>
<dbReference type="RefSeq" id="WP_060929557.1">
    <property type="nucleotide sequence ID" value="NZ_CAMPNK010000004.1"/>
</dbReference>
<dbReference type="InterPro" id="IPR023058">
    <property type="entry name" value="PPIase_PpiC_CS"/>
</dbReference>
<evidence type="ECO:0000256" key="2">
    <source>
        <dbReference type="ARBA" id="ARBA00006071"/>
    </source>
</evidence>
<feature type="signal peptide" evidence="10">
    <location>
        <begin position="1"/>
        <end position="17"/>
    </location>
</feature>
<dbReference type="Gene3D" id="1.10.4030.10">
    <property type="entry name" value="Porin chaperone SurA, peptide-binding domain"/>
    <property type="match status" value="1"/>
</dbReference>
<dbReference type="Pfam" id="PF13624">
    <property type="entry name" value="SurA_N_3"/>
    <property type="match status" value="1"/>
</dbReference>
<keyword evidence="6 7" id="KW-0449">Lipoprotein</keyword>
<dbReference type="GO" id="GO:0006457">
    <property type="term" value="P:protein folding"/>
    <property type="evidence" value="ECO:0007669"/>
    <property type="project" value="UniProtKB-UniRule"/>
</dbReference>
<dbReference type="AlphaFoldDB" id="A0A133KDT6"/>
<dbReference type="InterPro" id="IPR023059">
    <property type="entry name" value="Foldase_PrsA"/>
</dbReference>
<dbReference type="PANTHER" id="PTHR47245">
    <property type="entry name" value="PEPTIDYLPROLYL ISOMERASE"/>
    <property type="match status" value="1"/>
</dbReference>
<evidence type="ECO:0000256" key="3">
    <source>
        <dbReference type="ARBA" id="ARBA00022475"/>
    </source>
</evidence>
<reference evidence="13" key="1">
    <citation type="submission" date="2016-01" db="EMBL/GenBank/DDBJ databases">
        <authorList>
            <person name="Mitreva M."/>
            <person name="Pepin K.H."/>
            <person name="Mihindukulasuriya K.A."/>
            <person name="Fulton R."/>
            <person name="Fronick C."/>
            <person name="O'Laughlin M."/>
            <person name="Miner T."/>
            <person name="Herter B."/>
            <person name="Rosa B.A."/>
            <person name="Cordes M."/>
            <person name="Tomlinson C."/>
            <person name="Wollam A."/>
            <person name="Palsikar V.B."/>
            <person name="Mardis E.R."/>
            <person name="Wilson R.K."/>
        </authorList>
    </citation>
    <scope>NUCLEOTIDE SEQUENCE [LARGE SCALE GENOMIC DNA]</scope>
    <source>
        <strain evidence="13">MJR8151</strain>
    </source>
</reference>
<evidence type="ECO:0000313" key="13">
    <source>
        <dbReference type="Proteomes" id="UP000070383"/>
    </source>
</evidence>
<evidence type="ECO:0000256" key="7">
    <source>
        <dbReference type="HAMAP-Rule" id="MF_01145"/>
    </source>
</evidence>
<comment type="caution">
    <text evidence="12">The sequence shown here is derived from an EMBL/GenBank/DDBJ whole genome shotgun (WGS) entry which is preliminary data.</text>
</comment>
<evidence type="ECO:0000256" key="8">
    <source>
        <dbReference type="PROSITE-ProRule" id="PRU00278"/>
    </source>
</evidence>
<dbReference type="InterPro" id="IPR046357">
    <property type="entry name" value="PPIase_dom_sf"/>
</dbReference>
<dbReference type="PANTHER" id="PTHR47245:SF2">
    <property type="entry name" value="PEPTIDYL-PROLYL CIS-TRANS ISOMERASE HP_0175-RELATED"/>
    <property type="match status" value="1"/>
</dbReference>
<evidence type="ECO:0000256" key="9">
    <source>
        <dbReference type="SAM" id="MobiDB-lite"/>
    </source>
</evidence>
<dbReference type="PROSITE" id="PS50198">
    <property type="entry name" value="PPIC_PPIASE_2"/>
    <property type="match status" value="1"/>
</dbReference>
<keyword evidence="5 7" id="KW-0564">Palmitate</keyword>
<comment type="catalytic activity">
    <reaction evidence="7">
        <text>[protein]-peptidylproline (omega=180) = [protein]-peptidylproline (omega=0)</text>
        <dbReference type="Rhea" id="RHEA:16237"/>
        <dbReference type="Rhea" id="RHEA-COMP:10747"/>
        <dbReference type="Rhea" id="RHEA-COMP:10748"/>
        <dbReference type="ChEBI" id="CHEBI:83833"/>
        <dbReference type="ChEBI" id="CHEBI:83834"/>
        <dbReference type="EC" id="5.2.1.8"/>
    </reaction>
</comment>
<dbReference type="InterPro" id="IPR027304">
    <property type="entry name" value="Trigger_fact/SurA_dom_sf"/>
</dbReference>
<dbReference type="SUPFAM" id="SSF54534">
    <property type="entry name" value="FKBP-like"/>
    <property type="match status" value="1"/>
</dbReference>
<gene>
    <name evidence="7" type="primary">prsA</name>
    <name evidence="12" type="ORF">HMPREF3200_01281</name>
</gene>
<dbReference type="InterPro" id="IPR000297">
    <property type="entry name" value="PPIase_PpiC"/>
</dbReference>
<dbReference type="InterPro" id="IPR050245">
    <property type="entry name" value="PrsA_foldase"/>
</dbReference>
<dbReference type="HAMAP" id="MF_01145">
    <property type="entry name" value="Foldase_PrsA"/>
    <property type="match status" value="1"/>
</dbReference>
<dbReference type="PROSITE" id="PS01096">
    <property type="entry name" value="PPIC_PPIASE_1"/>
    <property type="match status" value="1"/>
</dbReference>
<dbReference type="OrthoDB" id="14196at2"/>
<comment type="subcellular location">
    <subcellularLocation>
        <location evidence="1 7">Cell membrane</location>
        <topology evidence="1 7">Lipid-anchor</topology>
    </subcellularLocation>
</comment>
<feature type="chain" id="PRO_5039033052" description="Foldase protein PrsA" evidence="10">
    <location>
        <begin position="18"/>
        <end position="360"/>
    </location>
</feature>
<dbReference type="GO" id="GO:0005886">
    <property type="term" value="C:plasma membrane"/>
    <property type="evidence" value="ECO:0007669"/>
    <property type="project" value="UniProtKB-SubCell"/>
</dbReference>
<keyword evidence="3 7" id="KW-1003">Cell membrane</keyword>
<protein>
    <recommendedName>
        <fullName evidence="7">Foldase protein PrsA</fullName>
        <ecNumber evidence="7">5.2.1.8</ecNumber>
    </recommendedName>
</protein>
<proteinExistence type="inferred from homology"/>
<comment type="similarity">
    <text evidence="2 7">Belongs to the PrsA family.</text>
</comment>
<evidence type="ECO:0000256" key="5">
    <source>
        <dbReference type="ARBA" id="ARBA00023139"/>
    </source>
</evidence>
<keyword evidence="7 8" id="KW-0697">Rotamase</keyword>
<name>A0A133KDT6_9FIRM</name>
<evidence type="ECO:0000259" key="11">
    <source>
        <dbReference type="PROSITE" id="PS50198"/>
    </source>
</evidence>
<comment type="function">
    <text evidence="7">Plays a major role in protein secretion by helping the post-translocational extracellular folding of several secreted proteins.</text>
</comment>
<dbReference type="Pfam" id="PF13616">
    <property type="entry name" value="Rotamase_3"/>
    <property type="match status" value="1"/>
</dbReference>
<sequence length="360" mass="41263">MKNKIIPVMLMASLLFAGCNQNKDANKESGNKTEQTEQAKEQKLDDKTVAIVDGQKISKDDYKSEMSFYASMLASQQQLKNSIVTMMVQDKLIANDIKKNNIKIDDKDVDNALMQSVQNFGGQEQFDKTLDDYNMDIKKFKETLKKDLMYKKHREWFDENNKVSDDEIKKYFEENKDQFIKVDASHILVDDEQTAKDIKAKLDNGEDFAKLAKEYSKDTASAKNGGELGSFGKGQMVKEFEEAAFSMKEGEISNPVKSQFGYHIIKINSISDSYEKSKEEITKKIKDKKYADYIKKLHDEAHVVTEQDSKQKAKDSKKESTTEVKTEDAEKDKENSAKDKENTDNSKDENNKEETDKDNK</sequence>
<dbReference type="STRING" id="33036.HMPREF3200_01281"/>
<dbReference type="EMBL" id="LRPM01000047">
    <property type="protein sequence ID" value="KWZ77627.1"/>
    <property type="molecule type" value="Genomic_DNA"/>
</dbReference>
<evidence type="ECO:0000256" key="4">
    <source>
        <dbReference type="ARBA" id="ARBA00023136"/>
    </source>
</evidence>
<keyword evidence="7 10" id="KW-0732">Signal</keyword>
<dbReference type="PATRIC" id="fig|33036.3.peg.1269"/>
<dbReference type="Proteomes" id="UP000070383">
    <property type="component" value="Unassembled WGS sequence"/>
</dbReference>